<gene>
    <name evidence="1" type="ORF">HPB47_016528</name>
</gene>
<evidence type="ECO:0000313" key="2">
    <source>
        <dbReference type="Proteomes" id="UP000805193"/>
    </source>
</evidence>
<reference evidence="1 2" key="1">
    <citation type="journal article" date="2020" name="Cell">
        <title>Large-Scale Comparative Analyses of Tick Genomes Elucidate Their Genetic Diversity and Vector Capacities.</title>
        <authorList>
            <consortium name="Tick Genome and Microbiome Consortium (TIGMIC)"/>
            <person name="Jia N."/>
            <person name="Wang J."/>
            <person name="Shi W."/>
            <person name="Du L."/>
            <person name="Sun Y."/>
            <person name="Zhan W."/>
            <person name="Jiang J.F."/>
            <person name="Wang Q."/>
            <person name="Zhang B."/>
            <person name="Ji P."/>
            <person name="Bell-Sakyi L."/>
            <person name="Cui X.M."/>
            <person name="Yuan T.T."/>
            <person name="Jiang B.G."/>
            <person name="Yang W.F."/>
            <person name="Lam T.T."/>
            <person name="Chang Q.C."/>
            <person name="Ding S.J."/>
            <person name="Wang X.J."/>
            <person name="Zhu J.G."/>
            <person name="Ruan X.D."/>
            <person name="Zhao L."/>
            <person name="Wei J.T."/>
            <person name="Ye R.Z."/>
            <person name="Que T.C."/>
            <person name="Du C.H."/>
            <person name="Zhou Y.H."/>
            <person name="Cheng J.X."/>
            <person name="Dai P.F."/>
            <person name="Guo W.B."/>
            <person name="Han X.H."/>
            <person name="Huang E.J."/>
            <person name="Li L.F."/>
            <person name="Wei W."/>
            <person name="Gao Y.C."/>
            <person name="Liu J.Z."/>
            <person name="Shao H.Z."/>
            <person name="Wang X."/>
            <person name="Wang C.C."/>
            <person name="Yang T.C."/>
            <person name="Huo Q.B."/>
            <person name="Li W."/>
            <person name="Chen H.Y."/>
            <person name="Chen S.E."/>
            <person name="Zhou L.G."/>
            <person name="Ni X.B."/>
            <person name="Tian J.H."/>
            <person name="Sheng Y."/>
            <person name="Liu T."/>
            <person name="Pan Y.S."/>
            <person name="Xia L.Y."/>
            <person name="Li J."/>
            <person name="Zhao F."/>
            <person name="Cao W.C."/>
        </authorList>
    </citation>
    <scope>NUCLEOTIDE SEQUENCE [LARGE SCALE GENOMIC DNA]</scope>
    <source>
        <strain evidence="1">Iper-2018</strain>
    </source>
</reference>
<sequence length="255" mass="29470">MNVEDFLTEEIRAMIEKTGVKNMNEFTVHRHDKANTVTNKTKNSLLVENFQQIREISREQQGPQVQPYEALGSNELRGVIYLHSPHDEPETLVSALNCNTRKIIVARALGIKKTTILLTFDGRTLPWRVRYVFEVYRVAEYRPRSLVCFRCHKLSHKAHVCSNNIRRCGSYGQEHGEVEDCAWLQQSAPTATEHTSPQATIAPKGKFPRKATREEAQEKNPPRELTKTSKILCSFWRRGLPCRYRLPRTFHGQIQ</sequence>
<proteinExistence type="predicted"/>
<organism evidence="1 2">
    <name type="scientific">Ixodes persulcatus</name>
    <name type="common">Taiga tick</name>
    <dbReference type="NCBI Taxonomy" id="34615"/>
    <lineage>
        <taxon>Eukaryota</taxon>
        <taxon>Metazoa</taxon>
        <taxon>Ecdysozoa</taxon>
        <taxon>Arthropoda</taxon>
        <taxon>Chelicerata</taxon>
        <taxon>Arachnida</taxon>
        <taxon>Acari</taxon>
        <taxon>Parasitiformes</taxon>
        <taxon>Ixodida</taxon>
        <taxon>Ixodoidea</taxon>
        <taxon>Ixodidae</taxon>
        <taxon>Ixodinae</taxon>
        <taxon>Ixodes</taxon>
    </lineage>
</organism>
<name>A0AC60QQQ2_IXOPE</name>
<evidence type="ECO:0000313" key="1">
    <source>
        <dbReference type="EMBL" id="KAG0439794.1"/>
    </source>
</evidence>
<comment type="caution">
    <text evidence="1">The sequence shown here is derived from an EMBL/GenBank/DDBJ whole genome shotgun (WGS) entry which is preliminary data.</text>
</comment>
<accession>A0AC60QQQ2</accession>
<dbReference type="Proteomes" id="UP000805193">
    <property type="component" value="Unassembled WGS sequence"/>
</dbReference>
<protein>
    <submittedName>
        <fullName evidence="1">Uncharacterized protein</fullName>
    </submittedName>
</protein>
<dbReference type="EMBL" id="JABSTQ010005235">
    <property type="protein sequence ID" value="KAG0439794.1"/>
    <property type="molecule type" value="Genomic_DNA"/>
</dbReference>
<keyword evidence="2" id="KW-1185">Reference proteome</keyword>